<evidence type="ECO:0000313" key="2">
    <source>
        <dbReference type="Proteomes" id="UP001152872"/>
    </source>
</evidence>
<evidence type="ECO:0000313" key="1">
    <source>
        <dbReference type="EMBL" id="MDG3497068.1"/>
    </source>
</evidence>
<organism evidence="1 2">
    <name type="scientific">Pseudanabaena catenata USMAC16</name>
    <dbReference type="NCBI Taxonomy" id="1855837"/>
    <lineage>
        <taxon>Bacteria</taxon>
        <taxon>Bacillati</taxon>
        <taxon>Cyanobacteriota</taxon>
        <taxon>Cyanophyceae</taxon>
        <taxon>Pseudanabaenales</taxon>
        <taxon>Pseudanabaenaceae</taxon>
        <taxon>Pseudanabaena</taxon>
    </lineage>
</organism>
<reference evidence="1" key="1">
    <citation type="submission" date="2019-05" db="EMBL/GenBank/DDBJ databases">
        <title>Whole genome sequencing of Pseudanabaena catenata USMAC16.</title>
        <authorList>
            <person name="Khan Z."/>
            <person name="Omar W.M."/>
            <person name="Convey P."/>
            <person name="Merican F."/>
            <person name="Najimudin N."/>
        </authorList>
    </citation>
    <scope>NUCLEOTIDE SEQUENCE</scope>
    <source>
        <strain evidence="1">USMAC16</strain>
    </source>
</reference>
<gene>
    <name evidence="1" type="ORF">FEV09_21235</name>
</gene>
<dbReference type="RefSeq" id="WP_009629271.1">
    <property type="nucleotide sequence ID" value="NZ_VBTY01000273.1"/>
</dbReference>
<comment type="caution">
    <text evidence="1">The sequence shown here is derived from an EMBL/GenBank/DDBJ whole genome shotgun (WGS) entry which is preliminary data.</text>
</comment>
<proteinExistence type="predicted"/>
<keyword evidence="2" id="KW-1185">Reference proteome</keyword>
<name>A0A9X4RJG0_9CYAN</name>
<dbReference type="Proteomes" id="UP001152872">
    <property type="component" value="Unassembled WGS sequence"/>
</dbReference>
<accession>A0A9X4RJG0</accession>
<sequence>MGEFNKMSCTGKIKNLVTTRNNPCGFILPDVNIDRLINHEIGFWANDVTDGLFSDLAVGDIVQFHPAHWTKRNGDIQLIARKIKSRMSGAIKFINVDPIKQTFWGTIQPDKNWLNQTDPIIFFRNSFKEQTLHKFIDFCGQSFNQNLLPKFIDGIRVDFAIQYWSNAKNQNFTKVAKNIKLIDAKSAQSPSTLSSTKLVKDKIINLLDRIEIVSNPLEFEDLVFTLLRLIGINKIYKYNRNTSSGTADGVFKSGNLSVIYDCTLRNPYRPHKDQQIFNYKKQLRSASSITINETRSSGKDFTKTFINPEKREVWIITRGETRIIEEPDKTDNICVREVSIESLIDVFSRKLDAQIFGKLDIN</sequence>
<dbReference type="AlphaFoldDB" id="A0A9X4RJG0"/>
<protein>
    <submittedName>
        <fullName evidence="1">Uncharacterized protein</fullName>
    </submittedName>
</protein>
<dbReference type="EMBL" id="VBTY01000273">
    <property type="protein sequence ID" value="MDG3497068.1"/>
    <property type="molecule type" value="Genomic_DNA"/>
</dbReference>